<keyword evidence="2" id="KW-0378">Hydrolase</keyword>
<dbReference type="InterPro" id="IPR046336">
    <property type="entry name" value="Lon_prtase_N_sf"/>
</dbReference>
<dbReference type="GO" id="GO:0006508">
    <property type="term" value="P:proteolysis"/>
    <property type="evidence" value="ECO:0007669"/>
    <property type="project" value="UniProtKB-KW"/>
</dbReference>
<dbReference type="EMBL" id="LCDD01000031">
    <property type="protein sequence ID" value="KKS45677.1"/>
    <property type="molecule type" value="Genomic_DNA"/>
</dbReference>
<sequence>MAEEEINKVKTLPIIPIRDGVVFPNTEIVLTFGRPRSLAAIEASNSTDRNVVLVMQKTPHLHEPAPSDLFTIGTIARIERLLKTDGEINALVKGIKRVEILSYESTDPYFVAKVVDVADEQGAADEVTALVNHITAELKRAVNMGKSVDFLSFMNIKSWK</sequence>
<reference evidence="2 3" key="1">
    <citation type="journal article" date="2015" name="Nature">
        <title>rRNA introns, odd ribosomes, and small enigmatic genomes across a large radiation of phyla.</title>
        <authorList>
            <person name="Brown C.T."/>
            <person name="Hug L.A."/>
            <person name="Thomas B.C."/>
            <person name="Sharon I."/>
            <person name="Castelle C.J."/>
            <person name="Singh A."/>
            <person name="Wilkins M.J."/>
            <person name="Williams K.H."/>
            <person name="Banfield J.F."/>
        </authorList>
    </citation>
    <scope>NUCLEOTIDE SEQUENCE [LARGE SCALE GENOMIC DNA]</scope>
</reference>
<comment type="caution">
    <text evidence="2">The sequence shown here is derived from an EMBL/GenBank/DDBJ whole genome shotgun (WGS) entry which is preliminary data.</text>
</comment>
<dbReference type="InterPro" id="IPR015947">
    <property type="entry name" value="PUA-like_sf"/>
</dbReference>
<dbReference type="SMART" id="SM00464">
    <property type="entry name" value="LON"/>
    <property type="match status" value="1"/>
</dbReference>
<dbReference type="Pfam" id="PF02190">
    <property type="entry name" value="LON_substr_bdg"/>
    <property type="match status" value="1"/>
</dbReference>
<evidence type="ECO:0000313" key="2">
    <source>
        <dbReference type="EMBL" id="KKS45677.1"/>
    </source>
</evidence>
<dbReference type="InterPro" id="IPR003111">
    <property type="entry name" value="Lon_prtase_N"/>
</dbReference>
<gene>
    <name evidence="2" type="ORF">UV09_C0031G0012</name>
</gene>
<accession>A0A0G0ZAD0</accession>
<evidence type="ECO:0000259" key="1">
    <source>
        <dbReference type="PROSITE" id="PS51787"/>
    </source>
</evidence>
<feature type="domain" description="Lon N-terminal" evidence="1">
    <location>
        <begin position="12"/>
        <end position="160"/>
    </location>
</feature>
<name>A0A0G0ZAD0_9BACT</name>
<organism evidence="2 3">
    <name type="scientific">Candidatus Gottesmanbacteria bacterium GW2011_GWA2_42_18</name>
    <dbReference type="NCBI Taxonomy" id="1618442"/>
    <lineage>
        <taxon>Bacteria</taxon>
        <taxon>Candidatus Gottesmaniibacteriota</taxon>
    </lineage>
</organism>
<protein>
    <submittedName>
        <fullName evidence="2">Lon protease</fullName>
    </submittedName>
</protein>
<dbReference type="Gene3D" id="2.30.130.40">
    <property type="entry name" value="LON domain-like"/>
    <property type="match status" value="1"/>
</dbReference>
<dbReference type="GO" id="GO:0008233">
    <property type="term" value="F:peptidase activity"/>
    <property type="evidence" value="ECO:0007669"/>
    <property type="project" value="UniProtKB-KW"/>
</dbReference>
<proteinExistence type="predicted"/>
<dbReference type="PANTHER" id="PTHR46732">
    <property type="entry name" value="ATP-DEPENDENT PROTEASE LA (LON) DOMAIN PROTEIN"/>
    <property type="match status" value="1"/>
</dbReference>
<dbReference type="PANTHER" id="PTHR46732:SF8">
    <property type="entry name" value="ATP-DEPENDENT PROTEASE LA (LON) DOMAIN PROTEIN"/>
    <property type="match status" value="1"/>
</dbReference>
<dbReference type="AlphaFoldDB" id="A0A0G0ZAD0"/>
<evidence type="ECO:0000313" key="3">
    <source>
        <dbReference type="Proteomes" id="UP000034320"/>
    </source>
</evidence>
<dbReference type="SUPFAM" id="SSF88697">
    <property type="entry name" value="PUA domain-like"/>
    <property type="match status" value="1"/>
</dbReference>
<dbReference type="Proteomes" id="UP000034320">
    <property type="component" value="Unassembled WGS sequence"/>
</dbReference>
<keyword evidence="2" id="KW-0645">Protease</keyword>
<dbReference type="PROSITE" id="PS51787">
    <property type="entry name" value="LON_N"/>
    <property type="match status" value="1"/>
</dbReference>